<dbReference type="CDD" id="cd05379">
    <property type="entry name" value="CAP_bacterial"/>
    <property type="match status" value="1"/>
</dbReference>
<evidence type="ECO:0000259" key="2">
    <source>
        <dbReference type="Pfam" id="PF00188"/>
    </source>
</evidence>
<reference evidence="5" key="1">
    <citation type="submission" date="2018-10" db="EMBL/GenBank/DDBJ databases">
        <title>FDA dAtabase for Regulatory Grade micrObial Sequences (FDA-ARGOS): Supporting development and validation of Infectious Disease Dx tests.</title>
        <authorList>
            <person name="Minogue T."/>
            <person name="Wolcott M."/>
            <person name="Wasieloski L."/>
            <person name="Aguilar W."/>
            <person name="Moore D."/>
            <person name="Tallon L."/>
            <person name="Sadzewicz L."/>
            <person name="Sengamalay N."/>
            <person name="Ott S."/>
            <person name="Godinez A."/>
            <person name="Nagaraj S."/>
            <person name="Vavikolanu K."/>
            <person name="Vyas G."/>
            <person name="Nadendla S."/>
            <person name="George J."/>
            <person name="Sichtig H."/>
        </authorList>
    </citation>
    <scope>NUCLEOTIDE SEQUENCE [LARGE SCALE GENOMIC DNA]</scope>
    <source>
        <strain evidence="5">FDAARGOS_343</strain>
    </source>
</reference>
<feature type="domain" description="SCP" evidence="2">
    <location>
        <begin position="264"/>
        <end position="376"/>
    </location>
</feature>
<evidence type="ECO:0000259" key="3">
    <source>
        <dbReference type="Pfam" id="PF14504"/>
    </source>
</evidence>
<gene>
    <name evidence="4" type="ORF">CEQ21_23035</name>
</gene>
<protein>
    <submittedName>
        <fullName evidence="4">Serine protease</fullName>
    </submittedName>
</protein>
<dbReference type="Pfam" id="PF14504">
    <property type="entry name" value="CAP_assoc_N"/>
    <property type="match status" value="1"/>
</dbReference>
<dbReference type="SUPFAM" id="SSF55797">
    <property type="entry name" value="PR-1-like"/>
    <property type="match status" value="1"/>
</dbReference>
<dbReference type="InterPro" id="IPR035940">
    <property type="entry name" value="CAP_sf"/>
</dbReference>
<comment type="caution">
    <text evidence="4">The sequence shown here is derived from an EMBL/GenBank/DDBJ whole genome shotgun (WGS) entry which is preliminary data.</text>
</comment>
<feature type="region of interest" description="Disordered" evidence="1">
    <location>
        <begin position="77"/>
        <end position="96"/>
    </location>
</feature>
<dbReference type="InterPro" id="IPR029410">
    <property type="entry name" value="CAP_assoc"/>
</dbReference>
<feature type="compositionally biased region" description="Polar residues" evidence="1">
    <location>
        <begin position="77"/>
        <end position="87"/>
    </location>
</feature>
<dbReference type="Proteomes" id="UP000319837">
    <property type="component" value="Unassembled WGS sequence"/>
</dbReference>
<dbReference type="PANTHER" id="PTHR31157">
    <property type="entry name" value="SCP DOMAIN-CONTAINING PROTEIN"/>
    <property type="match status" value="1"/>
</dbReference>
<dbReference type="GO" id="GO:0006508">
    <property type="term" value="P:proteolysis"/>
    <property type="evidence" value="ECO:0007669"/>
    <property type="project" value="UniProtKB-KW"/>
</dbReference>
<evidence type="ECO:0000313" key="5">
    <source>
        <dbReference type="Proteomes" id="UP000319837"/>
    </source>
</evidence>
<feature type="domain" description="CAP-associated" evidence="3">
    <location>
        <begin position="109"/>
        <end position="245"/>
    </location>
</feature>
<name>A0A553SMT2_NIACI</name>
<organism evidence="4 5">
    <name type="scientific">Niallia circulans</name>
    <name type="common">Bacillus circulans</name>
    <dbReference type="NCBI Taxonomy" id="1397"/>
    <lineage>
        <taxon>Bacteria</taxon>
        <taxon>Bacillati</taxon>
        <taxon>Bacillota</taxon>
        <taxon>Bacilli</taxon>
        <taxon>Bacillales</taxon>
        <taxon>Bacillaceae</taxon>
        <taxon>Niallia</taxon>
    </lineage>
</organism>
<dbReference type="EMBL" id="RIBP01000004">
    <property type="protein sequence ID" value="TRZ38278.1"/>
    <property type="molecule type" value="Genomic_DNA"/>
</dbReference>
<keyword evidence="4" id="KW-0645">Protease</keyword>
<dbReference type="InterPro" id="IPR014044">
    <property type="entry name" value="CAP_dom"/>
</dbReference>
<dbReference type="GO" id="GO:0008233">
    <property type="term" value="F:peptidase activity"/>
    <property type="evidence" value="ECO:0007669"/>
    <property type="project" value="UniProtKB-KW"/>
</dbReference>
<dbReference type="Pfam" id="PF00188">
    <property type="entry name" value="CAP"/>
    <property type="match status" value="1"/>
</dbReference>
<evidence type="ECO:0000256" key="1">
    <source>
        <dbReference type="SAM" id="MobiDB-lite"/>
    </source>
</evidence>
<proteinExistence type="predicted"/>
<keyword evidence="4" id="KW-0378">Hydrolase</keyword>
<evidence type="ECO:0000313" key="4">
    <source>
        <dbReference type="EMBL" id="TRZ38278.1"/>
    </source>
</evidence>
<sequence length="382" mass="43549">MEGNLLRRLFKLALLCLIVYAGVQYIQHKTGAESIPSAIDYMKTEVNAQDAVDFFENLITQGKELFQETQDVLPDWNTSAESDQQTKQAEKPQLETPSEQTFSIYNIQMGDTKESVEKHQGKPQRVSMNEYGISWNTYHENYQNFVMVGYDSNNKVAALYTSQDLISSTDGIKRGSSKDSVLKSLGDPLDELTKGFVRYKLPDDRDYEVFKLDGNYVTVFFDKHENNTVTAMQIVTETLEDSKKDFYTDGSKELEEGFAYQLFDLTNASRVNNDLGILTWEDTVKVTAKKHSEDMAINNYFDHTNLDGESPFDRMLDDGIKYTMAGENLAYGQYSSIFAHEGLMNSLGHRENILQEGFTYLGVGVAFNEDEQPYYTENFITK</sequence>
<dbReference type="PANTHER" id="PTHR31157:SF1">
    <property type="entry name" value="SCP DOMAIN-CONTAINING PROTEIN"/>
    <property type="match status" value="1"/>
</dbReference>
<accession>A0A553SMT2</accession>
<dbReference type="AlphaFoldDB" id="A0A553SMT2"/>
<dbReference type="Gene3D" id="3.40.33.10">
    <property type="entry name" value="CAP"/>
    <property type="match status" value="1"/>
</dbReference>